<name>A0A2J6R0J7_HYAVF</name>
<keyword evidence="1" id="KW-1133">Transmembrane helix</keyword>
<evidence type="ECO:0000313" key="3">
    <source>
        <dbReference type="EMBL" id="PMD32038.1"/>
    </source>
</evidence>
<reference evidence="3 4" key="1">
    <citation type="submission" date="2016-04" db="EMBL/GenBank/DDBJ databases">
        <title>A degradative enzymes factory behind the ericoid mycorrhizal symbiosis.</title>
        <authorList>
            <consortium name="DOE Joint Genome Institute"/>
            <person name="Martino E."/>
            <person name="Morin E."/>
            <person name="Grelet G."/>
            <person name="Kuo A."/>
            <person name="Kohler A."/>
            <person name="Daghino S."/>
            <person name="Barry K."/>
            <person name="Choi C."/>
            <person name="Cichocki N."/>
            <person name="Clum A."/>
            <person name="Copeland A."/>
            <person name="Hainaut M."/>
            <person name="Haridas S."/>
            <person name="Labutti K."/>
            <person name="Lindquist E."/>
            <person name="Lipzen A."/>
            <person name="Khouja H.-R."/>
            <person name="Murat C."/>
            <person name="Ohm R."/>
            <person name="Olson A."/>
            <person name="Spatafora J."/>
            <person name="Veneault-Fourrey C."/>
            <person name="Henrissat B."/>
            <person name="Grigoriev I."/>
            <person name="Martin F."/>
            <person name="Perotto S."/>
        </authorList>
    </citation>
    <scope>NUCLEOTIDE SEQUENCE [LARGE SCALE GENOMIC DNA]</scope>
    <source>
        <strain evidence="3 4">F</strain>
    </source>
</reference>
<sequence>MYISPRSILNIALVYFAFGIAAKDAGEIADHDDSLDLLTPGPATIHMFKKDDFCNNSTLQKRTSFETDRCHNINPRSIKEFTFIAPPVCQNGKVAVYTAFRESNCWGDVWHSWEVTDLHLDQCLRTSADKDELRSFALICDGVRRSNSKARLIFALLLLFALSLAVLGLMGVCIRFGLVLVSKTRNSIRWGFRTVVTVSKEFILSFTS</sequence>
<keyword evidence="4" id="KW-1185">Reference proteome</keyword>
<evidence type="ECO:0000256" key="2">
    <source>
        <dbReference type="SAM" id="SignalP"/>
    </source>
</evidence>
<evidence type="ECO:0000313" key="4">
    <source>
        <dbReference type="Proteomes" id="UP000235786"/>
    </source>
</evidence>
<keyword evidence="1" id="KW-0472">Membrane</keyword>
<keyword evidence="2" id="KW-0732">Signal</keyword>
<gene>
    <name evidence="3" type="ORF">L207DRAFT_590911</name>
</gene>
<dbReference type="Proteomes" id="UP000235786">
    <property type="component" value="Unassembled WGS sequence"/>
</dbReference>
<proteinExistence type="predicted"/>
<feature type="signal peptide" evidence="2">
    <location>
        <begin position="1"/>
        <end position="25"/>
    </location>
</feature>
<dbReference type="OrthoDB" id="10384638at2759"/>
<feature type="transmembrane region" description="Helical" evidence="1">
    <location>
        <begin position="152"/>
        <end position="178"/>
    </location>
</feature>
<organism evidence="3 4">
    <name type="scientific">Hyaloscypha variabilis (strain UAMH 11265 / GT02V1 / F)</name>
    <name type="common">Meliniomyces variabilis</name>
    <dbReference type="NCBI Taxonomy" id="1149755"/>
    <lineage>
        <taxon>Eukaryota</taxon>
        <taxon>Fungi</taxon>
        <taxon>Dikarya</taxon>
        <taxon>Ascomycota</taxon>
        <taxon>Pezizomycotina</taxon>
        <taxon>Leotiomycetes</taxon>
        <taxon>Helotiales</taxon>
        <taxon>Hyaloscyphaceae</taxon>
        <taxon>Hyaloscypha</taxon>
        <taxon>Hyaloscypha variabilis</taxon>
    </lineage>
</organism>
<protein>
    <submittedName>
        <fullName evidence="3">Uncharacterized protein</fullName>
    </submittedName>
</protein>
<dbReference type="EMBL" id="KZ613960">
    <property type="protein sequence ID" value="PMD32038.1"/>
    <property type="molecule type" value="Genomic_DNA"/>
</dbReference>
<evidence type="ECO:0000256" key="1">
    <source>
        <dbReference type="SAM" id="Phobius"/>
    </source>
</evidence>
<accession>A0A2J6R0J7</accession>
<dbReference type="AlphaFoldDB" id="A0A2J6R0J7"/>
<keyword evidence="1" id="KW-0812">Transmembrane</keyword>
<feature type="chain" id="PRO_5014451077" evidence="2">
    <location>
        <begin position="26"/>
        <end position="208"/>
    </location>
</feature>